<organism evidence="2 3">
    <name type="scientific">Coccomyxa subellipsoidea (strain C-169)</name>
    <name type="common">Green microalga</name>
    <dbReference type="NCBI Taxonomy" id="574566"/>
    <lineage>
        <taxon>Eukaryota</taxon>
        <taxon>Viridiplantae</taxon>
        <taxon>Chlorophyta</taxon>
        <taxon>core chlorophytes</taxon>
        <taxon>Trebouxiophyceae</taxon>
        <taxon>Trebouxiophyceae incertae sedis</taxon>
        <taxon>Coccomyxaceae</taxon>
        <taxon>Coccomyxa</taxon>
        <taxon>Coccomyxa subellipsoidea</taxon>
    </lineage>
</organism>
<sequence length="128" mass="14251">MGASHNFRSSTCFSITDAVASHSQQLQKYSRKKEVPLEGSKTSLEHTSKWHAQTIINSGNRRKQSTRDTNCIPECSGRVPGKGTKRSSTWAARQLALLRTLSFVGTHLPEPVLDDDLQILKRGWTCPT</sequence>
<evidence type="ECO:0000256" key="1">
    <source>
        <dbReference type="SAM" id="MobiDB-lite"/>
    </source>
</evidence>
<dbReference type="AlphaFoldDB" id="I0Z1H4"/>
<protein>
    <submittedName>
        <fullName evidence="2">Uncharacterized protein</fullName>
    </submittedName>
</protein>
<evidence type="ECO:0000313" key="2">
    <source>
        <dbReference type="EMBL" id="EIE24493.1"/>
    </source>
</evidence>
<evidence type="ECO:0000313" key="3">
    <source>
        <dbReference type="Proteomes" id="UP000007264"/>
    </source>
</evidence>
<dbReference type="GeneID" id="17042495"/>
<name>I0Z1H4_COCSC</name>
<proteinExistence type="predicted"/>
<feature type="region of interest" description="Disordered" evidence="1">
    <location>
        <begin position="57"/>
        <end position="86"/>
    </location>
</feature>
<accession>I0Z1H4</accession>
<dbReference type="EMBL" id="AGSI01000005">
    <property type="protein sequence ID" value="EIE24493.1"/>
    <property type="molecule type" value="Genomic_DNA"/>
</dbReference>
<keyword evidence="3" id="KW-1185">Reference proteome</keyword>
<dbReference type="Proteomes" id="UP000007264">
    <property type="component" value="Unassembled WGS sequence"/>
</dbReference>
<comment type="caution">
    <text evidence="2">The sequence shown here is derived from an EMBL/GenBank/DDBJ whole genome shotgun (WGS) entry which is preliminary data.</text>
</comment>
<dbReference type="RefSeq" id="XP_005649037.1">
    <property type="nucleotide sequence ID" value="XM_005648980.1"/>
</dbReference>
<reference evidence="2 3" key="1">
    <citation type="journal article" date="2012" name="Genome Biol.">
        <title>The genome of the polar eukaryotic microalga coccomyxa subellipsoidea reveals traits of cold adaptation.</title>
        <authorList>
            <person name="Blanc G."/>
            <person name="Agarkova I."/>
            <person name="Grimwood J."/>
            <person name="Kuo A."/>
            <person name="Brueggeman A."/>
            <person name="Dunigan D."/>
            <person name="Gurnon J."/>
            <person name="Ladunga I."/>
            <person name="Lindquist E."/>
            <person name="Lucas S."/>
            <person name="Pangilinan J."/>
            <person name="Proschold T."/>
            <person name="Salamov A."/>
            <person name="Schmutz J."/>
            <person name="Weeks D."/>
            <person name="Yamada T."/>
            <person name="Claverie J.M."/>
            <person name="Grigoriev I."/>
            <person name="Van Etten J."/>
            <person name="Lomsadze A."/>
            <person name="Borodovsky M."/>
        </authorList>
    </citation>
    <scope>NUCLEOTIDE SEQUENCE [LARGE SCALE GENOMIC DNA]</scope>
    <source>
        <strain evidence="2 3">C-169</strain>
    </source>
</reference>
<gene>
    <name evidence="2" type="ORF">COCSUDRAFT_32734</name>
</gene>
<dbReference type="KEGG" id="csl:COCSUDRAFT_32734"/>